<dbReference type="InterPro" id="IPR001623">
    <property type="entry name" value="DnaJ_domain"/>
</dbReference>
<feature type="region of interest" description="Disordered" evidence="2">
    <location>
        <begin position="427"/>
        <end position="448"/>
    </location>
</feature>
<keyword evidence="5" id="KW-1185">Reference proteome</keyword>
<dbReference type="EMBL" id="KQ474080">
    <property type="protein sequence ID" value="KPV74350.1"/>
    <property type="molecule type" value="Genomic_DNA"/>
</dbReference>
<dbReference type="GeneID" id="28974940"/>
<accession>A0A194S1D0</accession>
<feature type="domain" description="J" evidence="3">
    <location>
        <begin position="393"/>
        <end position="476"/>
    </location>
</feature>
<evidence type="ECO:0000256" key="2">
    <source>
        <dbReference type="SAM" id="MobiDB-lite"/>
    </source>
</evidence>
<keyword evidence="1" id="KW-0315">Glutamine amidotransferase</keyword>
<feature type="compositionally biased region" description="Basic and acidic residues" evidence="2">
    <location>
        <begin position="542"/>
        <end position="554"/>
    </location>
</feature>
<dbReference type="InterPro" id="IPR036869">
    <property type="entry name" value="J_dom_sf"/>
</dbReference>
<feature type="compositionally biased region" description="Low complexity" evidence="2">
    <location>
        <begin position="499"/>
        <end position="509"/>
    </location>
</feature>
<dbReference type="AlphaFoldDB" id="A0A194S1D0"/>
<dbReference type="Gene3D" id="3.60.20.10">
    <property type="entry name" value="Glutamine Phosphoribosylpyrophosphate, subunit 1, domain 1"/>
    <property type="match status" value="2"/>
</dbReference>
<dbReference type="GO" id="GO:0006751">
    <property type="term" value="P:glutathione catabolic process"/>
    <property type="evidence" value="ECO:0007669"/>
    <property type="project" value="TreeGrafter"/>
</dbReference>
<feature type="compositionally biased region" description="Low complexity" evidence="2">
    <location>
        <begin position="357"/>
        <end position="367"/>
    </location>
</feature>
<dbReference type="RefSeq" id="XP_018270399.1">
    <property type="nucleotide sequence ID" value="XM_018414492.1"/>
</dbReference>
<dbReference type="PANTHER" id="PTHR43187:SF1">
    <property type="entry name" value="GLUTAMINE AMIDOTRANSFERASE DUG3-RELATED"/>
    <property type="match status" value="1"/>
</dbReference>
<dbReference type="InterPro" id="IPR052373">
    <property type="entry name" value="Gamma-glu_amide_hydrolase"/>
</dbReference>
<feature type="region of interest" description="Disordered" evidence="2">
    <location>
        <begin position="690"/>
        <end position="721"/>
    </location>
</feature>
<sequence length="721" mass="77901">MCRLLVVKAEEPIQLAQLLTKPAHSIINQASDSRLRLDAGSINADGFGVGWYPTDTDPGSPGPCVFRSITPAWSNLNLHRLADKIKSGLVFAHASLDLRQPRLDAQNDLSDEFFAVPQGNTDSEWAFACFLEQLSKLVDPKTATIPHATLRQAMLDTVQLLTRYTKDVGADPSLMNFCVSDGTSVVATRYITSATEEAASLFFSTGSTFEEYEPGAFKMHKADKRERIVLIASEPLTFERADWVEIPSQSCIVITPRNNLLRYPIVNEYFQPTATSHRADGRHLHAPRAAPTPSPARLAPSSPPRSSRSAVIAGRPPAPGRRAAAHPHHAPPHRPLSTCARPATLSPPRLGFPPPTSSTSSSSPLRPFSSTAAARAAVVDGNPFPFPRSKDASPFDIFHFRRDQALTAKEVKSRYLQLVKIYHPDRRAAAASSSSSSSKKGKHKAAPDADHEFKAIVAAYELLSSPSRRETYLRTGLGWGATASYRGGGGGGGFGGSSGRPSSPWSQSTAEYHFRRGRPMSHGRWAGQYDHWSWSQTWSDPHSPHFRPEDEAARRSGGMSSGGGDGATAPGWEGQGLFARNGVVFLVLAALTLTVTPLTAWSVVPSAPKGVDPFAPGSDGVRMSELAAQGALEGGSAWMPRVYDKRHQDAAANLQRARLEARERGHEKRDAIKRRVQELRRVQAFDRARDVQQVEQGKSGTGHLALPAPAPAAGTGATTGE</sequence>
<evidence type="ECO:0000313" key="4">
    <source>
        <dbReference type="EMBL" id="KPV74350.1"/>
    </source>
</evidence>
<reference evidence="4 5" key="1">
    <citation type="journal article" date="2015" name="Front. Microbiol.">
        <title>Genome sequence of the plant growth promoting endophytic yeast Rhodotorula graminis WP1.</title>
        <authorList>
            <person name="Firrincieli A."/>
            <person name="Otillar R."/>
            <person name="Salamov A."/>
            <person name="Schmutz J."/>
            <person name="Khan Z."/>
            <person name="Redman R.S."/>
            <person name="Fleck N.D."/>
            <person name="Lindquist E."/>
            <person name="Grigoriev I.V."/>
            <person name="Doty S.L."/>
        </authorList>
    </citation>
    <scope>NUCLEOTIDE SEQUENCE [LARGE SCALE GENOMIC DNA]</scope>
    <source>
        <strain evidence="4 5">WP1</strain>
    </source>
</reference>
<dbReference type="Pfam" id="PF00226">
    <property type="entry name" value="DnaJ"/>
    <property type="match status" value="1"/>
</dbReference>
<dbReference type="PROSITE" id="PS50096">
    <property type="entry name" value="IQ"/>
    <property type="match status" value="1"/>
</dbReference>
<gene>
    <name evidence="4" type="ORF">RHOBADRAFT_44840</name>
</gene>
<dbReference type="Proteomes" id="UP000053890">
    <property type="component" value="Unassembled WGS sequence"/>
</dbReference>
<feature type="compositionally biased region" description="Low complexity" evidence="2">
    <location>
        <begin position="704"/>
        <end position="721"/>
    </location>
</feature>
<dbReference type="CDD" id="cd06257">
    <property type="entry name" value="DnaJ"/>
    <property type="match status" value="1"/>
</dbReference>
<dbReference type="Pfam" id="PF13230">
    <property type="entry name" value="GATase_4"/>
    <property type="match status" value="1"/>
</dbReference>
<proteinExistence type="predicted"/>
<feature type="compositionally biased region" description="Low complexity" evidence="2">
    <location>
        <begin position="429"/>
        <end position="438"/>
    </location>
</feature>
<evidence type="ECO:0000313" key="5">
    <source>
        <dbReference type="Proteomes" id="UP000053890"/>
    </source>
</evidence>
<organism evidence="4 5">
    <name type="scientific">Rhodotorula graminis (strain WP1)</name>
    <dbReference type="NCBI Taxonomy" id="578459"/>
    <lineage>
        <taxon>Eukaryota</taxon>
        <taxon>Fungi</taxon>
        <taxon>Dikarya</taxon>
        <taxon>Basidiomycota</taxon>
        <taxon>Pucciniomycotina</taxon>
        <taxon>Microbotryomycetes</taxon>
        <taxon>Sporidiobolales</taxon>
        <taxon>Sporidiobolaceae</taxon>
        <taxon>Rhodotorula</taxon>
    </lineage>
</organism>
<dbReference type="InterPro" id="IPR026869">
    <property type="entry name" value="EgtC-like"/>
</dbReference>
<dbReference type="InterPro" id="IPR029055">
    <property type="entry name" value="Ntn_hydrolases_N"/>
</dbReference>
<dbReference type="GO" id="GO:0008242">
    <property type="term" value="F:omega peptidase activity"/>
    <property type="evidence" value="ECO:0007669"/>
    <property type="project" value="TreeGrafter"/>
</dbReference>
<evidence type="ECO:0000256" key="1">
    <source>
        <dbReference type="ARBA" id="ARBA00022962"/>
    </source>
</evidence>
<dbReference type="CDD" id="cd01908">
    <property type="entry name" value="YafJ"/>
    <property type="match status" value="1"/>
</dbReference>
<dbReference type="Gene3D" id="1.10.287.110">
    <property type="entry name" value="DnaJ domain"/>
    <property type="match status" value="1"/>
</dbReference>
<dbReference type="SUPFAM" id="SSF46565">
    <property type="entry name" value="Chaperone J-domain"/>
    <property type="match status" value="1"/>
</dbReference>
<dbReference type="SUPFAM" id="SSF56235">
    <property type="entry name" value="N-terminal nucleophile aminohydrolases (Ntn hydrolases)"/>
    <property type="match status" value="1"/>
</dbReference>
<dbReference type="STRING" id="578459.A0A194S1D0"/>
<dbReference type="GO" id="GO:0061672">
    <property type="term" value="C:glutathione hydrolase complex"/>
    <property type="evidence" value="ECO:0007669"/>
    <property type="project" value="TreeGrafter"/>
</dbReference>
<feature type="compositionally biased region" description="Low complexity" evidence="2">
    <location>
        <begin position="287"/>
        <end position="315"/>
    </location>
</feature>
<dbReference type="OrthoDB" id="14446at2759"/>
<protein>
    <recommendedName>
        <fullName evidence="3">J domain-containing protein</fullName>
    </recommendedName>
</protein>
<feature type="region of interest" description="Disordered" evidence="2">
    <location>
        <begin position="490"/>
        <end position="509"/>
    </location>
</feature>
<name>A0A194S1D0_RHOGW</name>
<feature type="region of interest" description="Disordered" evidence="2">
    <location>
        <begin position="538"/>
        <end position="568"/>
    </location>
</feature>
<dbReference type="SMART" id="SM00271">
    <property type="entry name" value="DnaJ"/>
    <property type="match status" value="1"/>
</dbReference>
<dbReference type="PROSITE" id="PS50076">
    <property type="entry name" value="DNAJ_2"/>
    <property type="match status" value="1"/>
</dbReference>
<feature type="region of interest" description="Disordered" evidence="2">
    <location>
        <begin position="284"/>
        <end position="367"/>
    </location>
</feature>
<dbReference type="PANTHER" id="PTHR43187">
    <property type="entry name" value="GLUTAMINE AMIDOTRANSFERASE DUG3-RELATED"/>
    <property type="match status" value="1"/>
</dbReference>
<dbReference type="OMA" id="PGPCVFR"/>
<feature type="compositionally biased region" description="Basic residues" evidence="2">
    <location>
        <begin position="323"/>
        <end position="332"/>
    </location>
</feature>
<evidence type="ECO:0000259" key="3">
    <source>
        <dbReference type="PROSITE" id="PS50076"/>
    </source>
</evidence>
<dbReference type="GO" id="GO:0005737">
    <property type="term" value="C:cytoplasm"/>
    <property type="evidence" value="ECO:0007669"/>
    <property type="project" value="TreeGrafter"/>
</dbReference>